<proteinExistence type="predicted"/>
<name>A0A6C0F1C4_9ZZZZ</name>
<reference evidence="1" key="1">
    <citation type="journal article" date="2020" name="Nature">
        <title>Giant virus diversity and host interactions through global metagenomics.</title>
        <authorList>
            <person name="Schulz F."/>
            <person name="Roux S."/>
            <person name="Paez-Espino D."/>
            <person name="Jungbluth S."/>
            <person name="Walsh D.A."/>
            <person name="Denef V.J."/>
            <person name="McMahon K.D."/>
            <person name="Konstantinidis K.T."/>
            <person name="Eloe-Fadrosh E.A."/>
            <person name="Kyrpides N.C."/>
            <person name="Woyke T."/>
        </authorList>
    </citation>
    <scope>NUCLEOTIDE SEQUENCE</scope>
    <source>
        <strain evidence="1">GVMAG-M-3300009163-63</strain>
    </source>
</reference>
<organism evidence="1">
    <name type="scientific">viral metagenome</name>
    <dbReference type="NCBI Taxonomy" id="1070528"/>
    <lineage>
        <taxon>unclassified sequences</taxon>
        <taxon>metagenomes</taxon>
        <taxon>organismal metagenomes</taxon>
    </lineage>
</organism>
<sequence length="197" mass="22403">MERRISGKIDAHTIAFKDDVSSKIREVNAAIRAVLSKLDQPDQPDQQQQNQLQIDNLCKQLISFVYDYEKLKLCKEDFMKRKRVKNIVPAQHRCHAKRANGEQCTRKKKVGCDYCGTHTKGAPNSIMEDETNGNAANKVSQQSVNVWVQNIKGIEYFIDSNSNVYKHEDVIENSPNPQIIAKCAKNDSSGQYSIEFV</sequence>
<dbReference type="EMBL" id="MN738998">
    <property type="protein sequence ID" value="QHT34339.1"/>
    <property type="molecule type" value="Genomic_DNA"/>
</dbReference>
<protein>
    <submittedName>
        <fullName evidence="1">Uncharacterized protein</fullName>
    </submittedName>
</protein>
<dbReference type="AlphaFoldDB" id="A0A6C0F1C4"/>
<accession>A0A6C0F1C4</accession>
<evidence type="ECO:0000313" key="1">
    <source>
        <dbReference type="EMBL" id="QHT34339.1"/>
    </source>
</evidence>